<feature type="non-terminal residue" evidence="1">
    <location>
        <position position="110"/>
    </location>
</feature>
<comment type="caution">
    <text evidence="1">The sequence shown here is derived from an EMBL/GenBank/DDBJ whole genome shotgun (WGS) entry which is preliminary data.</text>
</comment>
<gene>
    <name evidence="1" type="ORF">TSAR_001154</name>
</gene>
<dbReference type="AlphaFoldDB" id="A0A232EV20"/>
<evidence type="ECO:0000313" key="1">
    <source>
        <dbReference type="EMBL" id="OXU22186.1"/>
    </source>
</evidence>
<name>A0A232EV20_9HYME</name>
<protein>
    <submittedName>
        <fullName evidence="1">Uncharacterized protein</fullName>
    </submittedName>
</protein>
<sequence length="110" mass="12839">MVNLLPGKEGTIWPRIIFALKKESRLTESVRNIIIRAYLFSRSLSSSTGVRISYGILSSDHRHNKDSRIKERYMDIDSNQTRNMDRDYNAGRVLKDRSLKYETSADSYYT</sequence>
<dbReference type="EMBL" id="NNAY01002065">
    <property type="protein sequence ID" value="OXU22186.1"/>
    <property type="molecule type" value="Genomic_DNA"/>
</dbReference>
<proteinExistence type="predicted"/>
<organism evidence="1 2">
    <name type="scientific">Trichomalopsis sarcophagae</name>
    <dbReference type="NCBI Taxonomy" id="543379"/>
    <lineage>
        <taxon>Eukaryota</taxon>
        <taxon>Metazoa</taxon>
        <taxon>Ecdysozoa</taxon>
        <taxon>Arthropoda</taxon>
        <taxon>Hexapoda</taxon>
        <taxon>Insecta</taxon>
        <taxon>Pterygota</taxon>
        <taxon>Neoptera</taxon>
        <taxon>Endopterygota</taxon>
        <taxon>Hymenoptera</taxon>
        <taxon>Apocrita</taxon>
        <taxon>Proctotrupomorpha</taxon>
        <taxon>Chalcidoidea</taxon>
        <taxon>Pteromalidae</taxon>
        <taxon>Pteromalinae</taxon>
        <taxon>Trichomalopsis</taxon>
    </lineage>
</organism>
<reference evidence="1 2" key="1">
    <citation type="journal article" date="2017" name="Curr. Biol.">
        <title>The Evolution of Venom by Co-option of Single-Copy Genes.</title>
        <authorList>
            <person name="Martinson E.O."/>
            <person name="Mrinalini"/>
            <person name="Kelkar Y.D."/>
            <person name="Chang C.H."/>
            <person name="Werren J.H."/>
        </authorList>
    </citation>
    <scope>NUCLEOTIDE SEQUENCE [LARGE SCALE GENOMIC DNA]</scope>
    <source>
        <strain evidence="1 2">Alberta</strain>
        <tissue evidence="1">Whole body</tissue>
    </source>
</reference>
<accession>A0A232EV20</accession>
<keyword evidence="2" id="KW-1185">Reference proteome</keyword>
<evidence type="ECO:0000313" key="2">
    <source>
        <dbReference type="Proteomes" id="UP000215335"/>
    </source>
</evidence>
<dbReference type="Proteomes" id="UP000215335">
    <property type="component" value="Unassembled WGS sequence"/>
</dbReference>